<protein>
    <submittedName>
        <fullName evidence="1">Uncharacterized protein</fullName>
    </submittedName>
</protein>
<keyword evidence="2" id="KW-1185">Reference proteome</keyword>
<comment type="caution">
    <text evidence="1">The sequence shown here is derived from an EMBL/GenBank/DDBJ whole genome shotgun (WGS) entry which is preliminary data.</text>
</comment>
<dbReference type="AlphaFoldDB" id="A0A553CL35"/>
<organism evidence="1 2">
    <name type="scientific">Flavobacterium franklandianum</name>
    <dbReference type="NCBI Taxonomy" id="2594430"/>
    <lineage>
        <taxon>Bacteria</taxon>
        <taxon>Pseudomonadati</taxon>
        <taxon>Bacteroidota</taxon>
        <taxon>Flavobacteriia</taxon>
        <taxon>Flavobacteriales</taxon>
        <taxon>Flavobacteriaceae</taxon>
        <taxon>Flavobacterium</taxon>
    </lineage>
</organism>
<evidence type="ECO:0000313" key="1">
    <source>
        <dbReference type="EMBL" id="TRX21260.1"/>
    </source>
</evidence>
<dbReference type="Proteomes" id="UP000318585">
    <property type="component" value="Unassembled WGS sequence"/>
</dbReference>
<gene>
    <name evidence="1" type="ORF">FNW17_07860</name>
</gene>
<sequence>MAPSRSYQGWLRSLSLAFFHSIETLHFDYKIPLLTNIRLAIDGRFSLNQGTPLAVLYFFPAVSNSQYFSPLLLAKDGTTFRSRPVVAVRLPHHRRLRSTKNNHFRYRYNHFFSAVGVFKIFYNNYGEFSRKEREKNPKNLASIPHF</sequence>
<proteinExistence type="predicted"/>
<accession>A0A553CL35</accession>
<reference evidence="1 2" key="1">
    <citation type="submission" date="2019-07" db="EMBL/GenBank/DDBJ databases">
        <title>Novel species of Flavobacterium.</title>
        <authorList>
            <person name="Liu Q."/>
            <person name="Xin Y.-H."/>
        </authorList>
    </citation>
    <scope>NUCLEOTIDE SEQUENCE [LARGE SCALE GENOMIC DNA]</scope>
    <source>
        <strain evidence="1 2">LB3P56</strain>
    </source>
</reference>
<dbReference type="EMBL" id="VJZR01000005">
    <property type="protein sequence ID" value="TRX21260.1"/>
    <property type="molecule type" value="Genomic_DNA"/>
</dbReference>
<evidence type="ECO:0000313" key="2">
    <source>
        <dbReference type="Proteomes" id="UP000318585"/>
    </source>
</evidence>
<dbReference type="RefSeq" id="WP_143389268.1">
    <property type="nucleotide sequence ID" value="NZ_VJZQ01000001.1"/>
</dbReference>
<name>A0A553CL35_9FLAO</name>